<feature type="domain" description="Rab-GAP TBC" evidence="6">
    <location>
        <begin position="89"/>
        <end position="278"/>
    </location>
</feature>
<keyword evidence="3" id="KW-0217">Developmental protein</keyword>
<feature type="domain" description="PDZ" evidence="7">
    <location>
        <begin position="709"/>
        <end position="783"/>
    </location>
</feature>
<feature type="region of interest" description="Disordered" evidence="5">
    <location>
        <begin position="602"/>
        <end position="637"/>
    </location>
</feature>
<feature type="compositionally biased region" description="Polar residues" evidence="5">
    <location>
        <begin position="627"/>
        <end position="637"/>
    </location>
</feature>
<dbReference type="InterPro" id="IPR013783">
    <property type="entry name" value="Ig-like_fold"/>
</dbReference>
<evidence type="ECO:0000313" key="11">
    <source>
        <dbReference type="Proteomes" id="UP000794436"/>
    </source>
</evidence>
<evidence type="ECO:0000259" key="8">
    <source>
        <dbReference type="PROSITE" id="PS50206"/>
    </source>
</evidence>
<dbReference type="InterPro" id="IPR000195">
    <property type="entry name" value="Rab-GAP-TBC_dom"/>
</dbReference>
<dbReference type="Gene3D" id="1.10.8.270">
    <property type="entry name" value="putative rabgap domain of human tbc1 domain family member 14 like domains"/>
    <property type="match status" value="1"/>
</dbReference>
<sequence length="1459" mass="162558">MPPLRTASPRAEFATNDGEKDGIFGSEPHKHGAIPSTLSEIQTSEAGTPVDYEESDTPREELQLQLEREMLKRRPDRFMIGVICRSLGGVPDRFRSSIWKELLGVARNERLHLDESISRVEEDLENQKVISADACRTRGHDAFFKQPQTIELVTKLLTFYCKSRNIRYKQGMNEVLAPFLMLEQNPPMPDSVVFQLFYALIDKFLPHVFIDREFKSLQCSFQLYRLLMRYHDPMLCNYLDQHAMTPELYVTPWFMTLFSRNLSRELVLQLWDFFILHEDPYLLHFVAYALVEVHRDAIFQSDVAMLPQVLSNITFETRERMDLVCQRALTLMETTPQSFKRDLYSVCYDGYSDAMVPFLRQLMGVSSLQVYSDELITNLMSRIGKAGASMPSPDDASAPQLLSRLLERSASFSSERFASRSSVYFIVLDCRPIEQYRECHLNLSYHIDPDVVASPDALSVLIKGFTRMKGCHFCFVGPSVPPSPPPRTSSVNPFDAISKLTRGGAGENKPEAAPTTPKEGLHYEHITVTRLVLMFLQKGFEHVSRVDGGFDELKKEIDSKDEFTKEQLLVFADKNASNTESSGFKLFARKAFERVRTMSDDDPTSAIVLPTSNEEGATEAPTPPASNPSNLAAKTKATVSTLSQKLQNFTSAAKDAVTKAPNGNEGQTHSIETEERRVVGEEEWMEVCVRTREALEKSMSYKDVVFQHGSLGILFNHSRQKKYQTIVDSLVPESQASESQQIEAGDLLVAVNGQDVSNISFADTIELVKDAQRPLMLRFHTPKKKNRVFDPADAISIPPLPPIMLSASHHSICVSWTKLQGSSTRYQLQYAKQSDYNFHPWTSVPMKQEQSAELDRSGITQCHNGTLVGLDPGVSLVFRVRCGLGDKWGPYSVSSNTMKTREKSLTDDADNVSMSETASTSSSSASPQHSPTHTAVFLPGECPEFAERGVFYFRVVIGLRARREPAFDAEKCDIILEKGTIVKCSERLIAPGTNQVFVRLCSDWNIAGGRKAPRSSLLSVGRPSVDASATSTDLDEDVDVWAFENTPEGAVVLERLPEFTETPAVPLQEQAKSLVSSILSASGIKSNPTSASGMATPPMQQQELTMSVPASSQPLGAPRITVVSAVSSTEIEVAWAPPSESEGVTRYQLQYSKNRFTAIWWSVKQDIDAETRLWRLTDLVPGTTYIFRLRGGRTDQWGPFSEGSEPCKTQDLERTASGSNLTSTSGRQSPPPLRTGSTFLDKAVAAASKLSRGRPKTPLNEASAVLLNPQEGDLVDVAAWKAELQASQPDAQIFTAIRYIPTVMTPEEEELELERKSEATPLPPRLNESVLENGEDATLERKRSHSAPLLTWNRVGERELVVTKTSLFALARPSSALTIDSTAVSERSTDALVETCRSLASLVRITSKKTIKNSVVFHFRRDAEDEADAQNQTEQLCFVVDDKETCVALVKQHYQQRDG</sequence>
<protein>
    <recommendedName>
        <fullName evidence="2">TBC1 domain family member 23</fullName>
    </recommendedName>
</protein>
<dbReference type="Pfam" id="PF00041">
    <property type="entry name" value="fn3"/>
    <property type="match status" value="1"/>
</dbReference>
<dbReference type="InterPro" id="IPR036116">
    <property type="entry name" value="FN3_sf"/>
</dbReference>
<name>A0A8K1C6A6_PYTOL</name>
<evidence type="ECO:0000259" key="7">
    <source>
        <dbReference type="PROSITE" id="PS50106"/>
    </source>
</evidence>
<evidence type="ECO:0000256" key="1">
    <source>
        <dbReference type="ARBA" id="ARBA00004601"/>
    </source>
</evidence>
<dbReference type="GO" id="GO:0005829">
    <property type="term" value="C:cytosol"/>
    <property type="evidence" value="ECO:0007669"/>
    <property type="project" value="GOC"/>
</dbReference>
<feature type="region of interest" description="Disordered" evidence="5">
    <location>
        <begin position="1309"/>
        <end position="1342"/>
    </location>
</feature>
<dbReference type="PANTHER" id="PTHR13297:SF5">
    <property type="entry name" value="TBC1 DOMAIN FAMILY MEMBER 23"/>
    <property type="match status" value="1"/>
</dbReference>
<organism evidence="10 11">
    <name type="scientific">Pythium oligandrum</name>
    <name type="common">Mycoparasitic fungus</name>
    <dbReference type="NCBI Taxonomy" id="41045"/>
    <lineage>
        <taxon>Eukaryota</taxon>
        <taxon>Sar</taxon>
        <taxon>Stramenopiles</taxon>
        <taxon>Oomycota</taxon>
        <taxon>Peronosporomycetes</taxon>
        <taxon>Pythiales</taxon>
        <taxon>Pythiaceae</taxon>
        <taxon>Pythium</taxon>
    </lineage>
</organism>
<dbReference type="SMART" id="SM00060">
    <property type="entry name" value="FN3"/>
    <property type="match status" value="2"/>
</dbReference>
<dbReference type="InterPro" id="IPR003961">
    <property type="entry name" value="FN3_dom"/>
</dbReference>
<feature type="compositionally biased region" description="Polar residues" evidence="5">
    <location>
        <begin position="1216"/>
        <end position="1228"/>
    </location>
</feature>
<proteinExistence type="predicted"/>
<reference evidence="10" key="1">
    <citation type="submission" date="2019-03" db="EMBL/GenBank/DDBJ databases">
        <title>Long read genome sequence of the mycoparasitic Pythium oligandrum ATCC 38472 isolated from sugarbeet rhizosphere.</title>
        <authorList>
            <person name="Gaulin E."/>
        </authorList>
    </citation>
    <scope>NUCLEOTIDE SEQUENCE</scope>
    <source>
        <strain evidence="10">ATCC 38472_TT</strain>
    </source>
</reference>
<comment type="caution">
    <text evidence="10">The sequence shown here is derived from an EMBL/GenBank/DDBJ whole genome shotgun (WGS) entry which is preliminary data.</text>
</comment>
<dbReference type="InterPro" id="IPR039755">
    <property type="entry name" value="TBC1D23"/>
</dbReference>
<dbReference type="Pfam" id="PF00566">
    <property type="entry name" value="RabGAP-TBC"/>
    <property type="match status" value="1"/>
</dbReference>
<evidence type="ECO:0000256" key="3">
    <source>
        <dbReference type="ARBA" id="ARBA00022473"/>
    </source>
</evidence>
<feature type="region of interest" description="Disordered" evidence="5">
    <location>
        <begin position="655"/>
        <end position="677"/>
    </location>
</feature>
<evidence type="ECO:0000256" key="4">
    <source>
        <dbReference type="ARBA" id="ARBA00023034"/>
    </source>
</evidence>
<dbReference type="SMART" id="SM00228">
    <property type="entry name" value="PDZ"/>
    <property type="match status" value="1"/>
</dbReference>
<feature type="domain" description="Fibronectin type-III" evidence="9">
    <location>
        <begin position="1117"/>
        <end position="1212"/>
    </location>
</feature>
<evidence type="ECO:0000256" key="5">
    <source>
        <dbReference type="SAM" id="MobiDB-lite"/>
    </source>
</evidence>
<dbReference type="SUPFAM" id="SSF49265">
    <property type="entry name" value="Fibronectin type III"/>
    <property type="match status" value="1"/>
</dbReference>
<feature type="compositionally biased region" description="Polar residues" evidence="5">
    <location>
        <begin position="36"/>
        <end position="46"/>
    </location>
</feature>
<feature type="domain" description="Rhodanese" evidence="8">
    <location>
        <begin position="530"/>
        <end position="562"/>
    </location>
</feature>
<dbReference type="EMBL" id="SPLM01000144">
    <property type="protein sequence ID" value="TMW57068.1"/>
    <property type="molecule type" value="Genomic_DNA"/>
</dbReference>
<feature type="compositionally biased region" description="Low complexity" evidence="5">
    <location>
        <begin position="913"/>
        <end position="933"/>
    </location>
</feature>
<evidence type="ECO:0000259" key="6">
    <source>
        <dbReference type="PROSITE" id="PS50086"/>
    </source>
</evidence>
<keyword evidence="11" id="KW-1185">Reference proteome</keyword>
<dbReference type="SUPFAM" id="SSF47923">
    <property type="entry name" value="Ypt/Rab-GAP domain of gyp1p"/>
    <property type="match status" value="2"/>
</dbReference>
<dbReference type="SMART" id="SM00164">
    <property type="entry name" value="TBC"/>
    <property type="match status" value="1"/>
</dbReference>
<feature type="domain" description="Fibronectin type-III" evidence="9">
    <location>
        <begin position="798"/>
        <end position="903"/>
    </location>
</feature>
<keyword evidence="4" id="KW-0333">Golgi apparatus</keyword>
<dbReference type="Gene3D" id="2.30.42.10">
    <property type="match status" value="1"/>
</dbReference>
<feature type="compositionally biased region" description="Basic and acidic residues" evidence="5">
    <location>
        <begin position="17"/>
        <end position="30"/>
    </location>
</feature>
<dbReference type="GO" id="GO:0005802">
    <property type="term" value="C:trans-Golgi network"/>
    <property type="evidence" value="ECO:0007669"/>
    <property type="project" value="TreeGrafter"/>
</dbReference>
<dbReference type="Proteomes" id="UP000794436">
    <property type="component" value="Unassembled WGS sequence"/>
</dbReference>
<dbReference type="PROSITE" id="PS50086">
    <property type="entry name" value="TBC_RABGAP"/>
    <property type="match status" value="1"/>
</dbReference>
<dbReference type="InterPro" id="IPR001478">
    <property type="entry name" value="PDZ"/>
</dbReference>
<dbReference type="PANTHER" id="PTHR13297">
    <property type="entry name" value="TBC1 DOMAIN FAMILY MEMBER 23-RELATED"/>
    <property type="match status" value="1"/>
</dbReference>
<dbReference type="CDD" id="cd00063">
    <property type="entry name" value="FN3"/>
    <property type="match status" value="2"/>
</dbReference>
<dbReference type="GO" id="GO:0042147">
    <property type="term" value="P:retrograde transport, endosome to Golgi"/>
    <property type="evidence" value="ECO:0007669"/>
    <property type="project" value="InterPro"/>
</dbReference>
<dbReference type="InterPro" id="IPR001763">
    <property type="entry name" value="Rhodanese-like_dom"/>
</dbReference>
<evidence type="ECO:0000256" key="2">
    <source>
        <dbReference type="ARBA" id="ARBA00014207"/>
    </source>
</evidence>
<dbReference type="GO" id="GO:0099041">
    <property type="term" value="P:vesicle tethering to Golgi"/>
    <property type="evidence" value="ECO:0007669"/>
    <property type="project" value="TreeGrafter"/>
</dbReference>
<dbReference type="Gene3D" id="1.10.472.80">
    <property type="entry name" value="Ypt/Rab-GAP domain of gyp1p, domain 3"/>
    <property type="match status" value="1"/>
</dbReference>
<comment type="subcellular location">
    <subcellularLocation>
        <location evidence="1">Golgi apparatus</location>
        <location evidence="1">trans-Golgi network</location>
    </subcellularLocation>
</comment>
<feature type="region of interest" description="Disordered" evidence="5">
    <location>
        <begin position="899"/>
        <end position="933"/>
    </location>
</feature>
<dbReference type="PROSITE" id="PS50206">
    <property type="entry name" value="RHODANESE_3"/>
    <property type="match status" value="1"/>
</dbReference>
<dbReference type="InterPro" id="IPR036034">
    <property type="entry name" value="PDZ_sf"/>
</dbReference>
<dbReference type="PROSITE" id="PS50853">
    <property type="entry name" value="FN3"/>
    <property type="match status" value="2"/>
</dbReference>
<evidence type="ECO:0000313" key="10">
    <source>
        <dbReference type="EMBL" id="TMW57068.1"/>
    </source>
</evidence>
<feature type="region of interest" description="Disordered" evidence="5">
    <location>
        <begin position="1"/>
        <end position="57"/>
    </location>
</feature>
<evidence type="ECO:0000259" key="9">
    <source>
        <dbReference type="PROSITE" id="PS50853"/>
    </source>
</evidence>
<feature type="region of interest" description="Disordered" evidence="5">
    <location>
        <begin position="1197"/>
        <end position="1237"/>
    </location>
</feature>
<dbReference type="Pfam" id="PF00595">
    <property type="entry name" value="PDZ"/>
    <property type="match status" value="1"/>
</dbReference>
<dbReference type="InterPro" id="IPR035969">
    <property type="entry name" value="Rab-GAP_TBC_sf"/>
</dbReference>
<gene>
    <name evidence="10" type="ORF">Poli38472_002993</name>
</gene>
<dbReference type="SUPFAM" id="SSF50156">
    <property type="entry name" value="PDZ domain-like"/>
    <property type="match status" value="1"/>
</dbReference>
<dbReference type="Gene3D" id="2.60.40.10">
    <property type="entry name" value="Immunoglobulins"/>
    <property type="match status" value="2"/>
</dbReference>
<dbReference type="PROSITE" id="PS50106">
    <property type="entry name" value="PDZ"/>
    <property type="match status" value="1"/>
</dbReference>
<accession>A0A8K1C6A6</accession>
<dbReference type="OrthoDB" id="1668230at2759"/>